<dbReference type="Proteomes" id="UP000828390">
    <property type="component" value="Unassembled WGS sequence"/>
</dbReference>
<comment type="caution">
    <text evidence="1">The sequence shown here is derived from an EMBL/GenBank/DDBJ whole genome shotgun (WGS) entry which is preliminary data.</text>
</comment>
<accession>A0A9D4KVK1</accession>
<name>A0A9D4KVK1_DREPO</name>
<keyword evidence="2" id="KW-1185">Reference proteome</keyword>
<reference evidence="1" key="2">
    <citation type="submission" date="2020-11" db="EMBL/GenBank/DDBJ databases">
        <authorList>
            <person name="McCartney M.A."/>
            <person name="Auch B."/>
            <person name="Kono T."/>
            <person name="Mallez S."/>
            <person name="Becker A."/>
            <person name="Gohl D.M."/>
            <person name="Silverstein K.A.T."/>
            <person name="Koren S."/>
            <person name="Bechman K.B."/>
            <person name="Herman A."/>
            <person name="Abrahante J.E."/>
            <person name="Garbe J."/>
        </authorList>
    </citation>
    <scope>NUCLEOTIDE SEQUENCE</scope>
    <source>
        <strain evidence="1">Duluth1</strain>
        <tissue evidence="1">Whole animal</tissue>
    </source>
</reference>
<dbReference type="AlphaFoldDB" id="A0A9D4KVK1"/>
<reference evidence="1" key="1">
    <citation type="journal article" date="2019" name="bioRxiv">
        <title>The Genome of the Zebra Mussel, Dreissena polymorpha: A Resource for Invasive Species Research.</title>
        <authorList>
            <person name="McCartney M.A."/>
            <person name="Auch B."/>
            <person name="Kono T."/>
            <person name="Mallez S."/>
            <person name="Zhang Y."/>
            <person name="Obille A."/>
            <person name="Becker A."/>
            <person name="Abrahante J.E."/>
            <person name="Garbe J."/>
            <person name="Badalamenti J.P."/>
            <person name="Herman A."/>
            <person name="Mangelson H."/>
            <person name="Liachko I."/>
            <person name="Sullivan S."/>
            <person name="Sone E.D."/>
            <person name="Koren S."/>
            <person name="Silverstein K.A.T."/>
            <person name="Beckman K.B."/>
            <person name="Gohl D.M."/>
        </authorList>
    </citation>
    <scope>NUCLEOTIDE SEQUENCE</scope>
    <source>
        <strain evidence="1">Duluth1</strain>
        <tissue evidence="1">Whole animal</tissue>
    </source>
</reference>
<protein>
    <submittedName>
        <fullName evidence="1">Uncharacterized protein</fullName>
    </submittedName>
</protein>
<evidence type="ECO:0000313" key="1">
    <source>
        <dbReference type="EMBL" id="KAH3846424.1"/>
    </source>
</evidence>
<dbReference type="EMBL" id="JAIWYP010000003">
    <property type="protein sequence ID" value="KAH3846424.1"/>
    <property type="molecule type" value="Genomic_DNA"/>
</dbReference>
<proteinExistence type="predicted"/>
<gene>
    <name evidence="1" type="ORF">DPMN_088725</name>
</gene>
<organism evidence="1 2">
    <name type="scientific">Dreissena polymorpha</name>
    <name type="common">Zebra mussel</name>
    <name type="synonym">Mytilus polymorpha</name>
    <dbReference type="NCBI Taxonomy" id="45954"/>
    <lineage>
        <taxon>Eukaryota</taxon>
        <taxon>Metazoa</taxon>
        <taxon>Spiralia</taxon>
        <taxon>Lophotrochozoa</taxon>
        <taxon>Mollusca</taxon>
        <taxon>Bivalvia</taxon>
        <taxon>Autobranchia</taxon>
        <taxon>Heteroconchia</taxon>
        <taxon>Euheterodonta</taxon>
        <taxon>Imparidentia</taxon>
        <taxon>Neoheterodontei</taxon>
        <taxon>Myida</taxon>
        <taxon>Dreissenoidea</taxon>
        <taxon>Dreissenidae</taxon>
        <taxon>Dreissena</taxon>
    </lineage>
</organism>
<evidence type="ECO:0000313" key="2">
    <source>
        <dbReference type="Proteomes" id="UP000828390"/>
    </source>
</evidence>
<sequence length="73" mass="8185">MASAKRRSEIHALSVEDGHLRCDPMAPSLCCVRQDSLININCPLWRLNPSRSQVFLELVDMKMKIDSSAQSAL</sequence>